<gene>
    <name evidence="2" type="ORF">Q4I32_004911</name>
</gene>
<comment type="caution">
    <text evidence="2">The sequence shown here is derived from an EMBL/GenBank/DDBJ whole genome shotgun (WGS) entry which is preliminary data.</text>
</comment>
<feature type="compositionally biased region" description="Polar residues" evidence="1">
    <location>
        <begin position="111"/>
        <end position="120"/>
    </location>
</feature>
<organism evidence="2 3">
    <name type="scientific">Leishmania shawi</name>
    <dbReference type="NCBI Taxonomy" id="5680"/>
    <lineage>
        <taxon>Eukaryota</taxon>
        <taxon>Discoba</taxon>
        <taxon>Euglenozoa</taxon>
        <taxon>Kinetoplastea</taxon>
        <taxon>Metakinetoplastina</taxon>
        <taxon>Trypanosomatida</taxon>
        <taxon>Trypanosomatidae</taxon>
        <taxon>Leishmaniinae</taxon>
        <taxon>Leishmania</taxon>
        <taxon>Leishmania guyanensis species complex</taxon>
    </lineage>
</organism>
<evidence type="ECO:0000256" key="1">
    <source>
        <dbReference type="SAM" id="MobiDB-lite"/>
    </source>
</evidence>
<accession>A0AAW3BLG6</accession>
<dbReference type="AlphaFoldDB" id="A0AAW3BLG6"/>
<feature type="compositionally biased region" description="Polar residues" evidence="1">
    <location>
        <begin position="45"/>
        <end position="54"/>
    </location>
</feature>
<protein>
    <submittedName>
        <fullName evidence="2">Uncharacterized protein</fullName>
    </submittedName>
</protein>
<name>A0AAW3BLG6_9TRYP</name>
<reference evidence="2" key="1">
    <citation type="submission" date="2024-02" db="EMBL/GenBank/DDBJ databases">
        <title>FIRST GENOME SEQUENCES OF Leishmania (Viannia) shawi, Leishmania (Viannia) lindenbergi AND Leishmania (Viannia) utingensis.</title>
        <authorList>
            <person name="Resadore F."/>
            <person name="Custodio M.G.F."/>
            <person name="Boite M.C."/>
            <person name="Cupolillo E."/>
            <person name="Ferreira G.E.M."/>
        </authorList>
    </citation>
    <scope>NUCLEOTIDE SEQUENCE</scope>
    <source>
        <strain evidence="2">MHOM/BR/2013/18 LTA MLF</strain>
    </source>
</reference>
<dbReference type="Proteomes" id="UP001500493">
    <property type="component" value="Unassembled WGS sequence"/>
</dbReference>
<evidence type="ECO:0000313" key="2">
    <source>
        <dbReference type="EMBL" id="KAL0522983.1"/>
    </source>
</evidence>
<dbReference type="EMBL" id="JBAMZJ010000029">
    <property type="protein sequence ID" value="KAL0522983.1"/>
    <property type="molecule type" value="Genomic_DNA"/>
</dbReference>
<evidence type="ECO:0000313" key="3">
    <source>
        <dbReference type="Proteomes" id="UP001500493"/>
    </source>
</evidence>
<proteinExistence type="predicted"/>
<feature type="region of interest" description="Disordered" evidence="1">
    <location>
        <begin position="21"/>
        <end position="140"/>
    </location>
</feature>
<sequence>MGMFTASLKFLYLSQRVHVQPCNGSETPRSPRPATGPSRGARQPLGTQRSSAPAQPSEHGLSLERGPAPARRRSPHSRLHDAGRHAVHVPRGAAGSPHQSAAGTGCDTFQPRCSSPTPSATHDPAADARVAMHRSAFPTT</sequence>